<protein>
    <submittedName>
        <fullName evidence="2">DUF308 domain-containing protein</fullName>
    </submittedName>
</protein>
<organism evidence="2 3">
    <name type="scientific">Vagococcus allomyrinae</name>
    <dbReference type="NCBI Taxonomy" id="2794353"/>
    <lineage>
        <taxon>Bacteria</taxon>
        <taxon>Bacillati</taxon>
        <taxon>Bacillota</taxon>
        <taxon>Bacilli</taxon>
        <taxon>Lactobacillales</taxon>
        <taxon>Enterococcaceae</taxon>
        <taxon>Vagococcus</taxon>
    </lineage>
</organism>
<name>A0A940PDY3_9ENTE</name>
<feature type="transmembrane region" description="Helical" evidence="1">
    <location>
        <begin position="7"/>
        <end position="27"/>
    </location>
</feature>
<dbReference type="Proteomes" id="UP000674938">
    <property type="component" value="Unassembled WGS sequence"/>
</dbReference>
<dbReference type="PANTHER" id="PTHR34989">
    <property type="entry name" value="PROTEIN HDED"/>
    <property type="match status" value="1"/>
</dbReference>
<proteinExistence type="predicted"/>
<dbReference type="InterPro" id="IPR052712">
    <property type="entry name" value="Acid_resist_chaperone_HdeD"/>
</dbReference>
<evidence type="ECO:0000256" key="1">
    <source>
        <dbReference type="SAM" id="Phobius"/>
    </source>
</evidence>
<feature type="transmembrane region" description="Helical" evidence="1">
    <location>
        <begin position="145"/>
        <end position="168"/>
    </location>
</feature>
<sequence length="180" mass="20165">MKRERIKFFVQGIILLILGILFMINPIQQGQLFLQIIGVSWIVIGVLIAVDGLFRTSGLGYKLLRILEGGLVGGVGLVFFLRNPASGAVIVIYSIVWLMIVMAVLNTVAIFKAESKLKWLPILLNGLVIWFGIQSLFDPLLAVAIFYWTVAFQLIFMGMNHMILSFILPKEDPIETLTEQ</sequence>
<feature type="transmembrane region" description="Helical" evidence="1">
    <location>
        <begin position="117"/>
        <end position="133"/>
    </location>
</feature>
<keyword evidence="1" id="KW-0472">Membrane</keyword>
<gene>
    <name evidence="2" type="ORF">I6N95_24980</name>
</gene>
<accession>A0A940PDY3</accession>
<feature type="transmembrane region" description="Helical" evidence="1">
    <location>
        <begin position="87"/>
        <end position="105"/>
    </location>
</feature>
<dbReference type="AlphaFoldDB" id="A0A940PDY3"/>
<dbReference type="InterPro" id="IPR005325">
    <property type="entry name" value="DUF308_memb"/>
</dbReference>
<dbReference type="PANTHER" id="PTHR34989:SF1">
    <property type="entry name" value="PROTEIN HDED"/>
    <property type="match status" value="1"/>
</dbReference>
<reference evidence="2" key="1">
    <citation type="submission" date="2020-12" db="EMBL/GenBank/DDBJ databases">
        <title>Vagococcus allomyrinae sp. nov. and Enterococcus lavae sp. nov., isolated from the larvae of Allomyrina dichotoma.</title>
        <authorList>
            <person name="Lee S.D."/>
        </authorList>
    </citation>
    <scope>NUCLEOTIDE SEQUENCE</scope>
    <source>
        <strain evidence="2">BWB3-3</strain>
    </source>
</reference>
<keyword evidence="3" id="KW-1185">Reference proteome</keyword>
<keyword evidence="1" id="KW-0812">Transmembrane</keyword>
<comment type="caution">
    <text evidence="2">The sequence shown here is derived from an EMBL/GenBank/DDBJ whole genome shotgun (WGS) entry which is preliminary data.</text>
</comment>
<dbReference type="Pfam" id="PF03729">
    <property type="entry name" value="DUF308"/>
    <property type="match status" value="1"/>
</dbReference>
<dbReference type="GO" id="GO:0005886">
    <property type="term" value="C:plasma membrane"/>
    <property type="evidence" value="ECO:0007669"/>
    <property type="project" value="TreeGrafter"/>
</dbReference>
<feature type="transmembrane region" description="Helical" evidence="1">
    <location>
        <begin position="63"/>
        <end position="81"/>
    </location>
</feature>
<evidence type="ECO:0000313" key="2">
    <source>
        <dbReference type="EMBL" id="MBP1044266.1"/>
    </source>
</evidence>
<evidence type="ECO:0000313" key="3">
    <source>
        <dbReference type="Proteomes" id="UP000674938"/>
    </source>
</evidence>
<keyword evidence="1" id="KW-1133">Transmembrane helix</keyword>
<dbReference type="RefSeq" id="WP_209532606.1">
    <property type="nucleotide sequence ID" value="NZ_JAEEGA010000024.1"/>
</dbReference>
<dbReference type="EMBL" id="JAEEGA010000024">
    <property type="protein sequence ID" value="MBP1044266.1"/>
    <property type="molecule type" value="Genomic_DNA"/>
</dbReference>
<feature type="transmembrane region" description="Helical" evidence="1">
    <location>
        <begin position="33"/>
        <end position="54"/>
    </location>
</feature>